<protein>
    <submittedName>
        <fullName evidence="2">Uncharacterized protein</fullName>
    </submittedName>
</protein>
<comment type="caution">
    <text evidence="2">The sequence shown here is derived from an EMBL/GenBank/DDBJ whole genome shotgun (WGS) entry which is preliminary data.</text>
</comment>
<name>A0ABP5ECQ5_9PSEU</name>
<feature type="compositionally biased region" description="Basic and acidic residues" evidence="1">
    <location>
        <begin position="143"/>
        <end position="157"/>
    </location>
</feature>
<reference evidence="3" key="1">
    <citation type="journal article" date="2019" name="Int. J. Syst. Evol. Microbiol.">
        <title>The Global Catalogue of Microorganisms (GCM) 10K type strain sequencing project: providing services to taxonomists for standard genome sequencing and annotation.</title>
        <authorList>
            <consortium name="The Broad Institute Genomics Platform"/>
            <consortium name="The Broad Institute Genome Sequencing Center for Infectious Disease"/>
            <person name="Wu L."/>
            <person name="Ma J."/>
        </authorList>
    </citation>
    <scope>NUCLEOTIDE SEQUENCE [LARGE SCALE GENOMIC DNA]</scope>
    <source>
        <strain evidence="3">JCM 14545</strain>
    </source>
</reference>
<organism evidence="2 3">
    <name type="scientific">Amycolatopsis minnesotensis</name>
    <dbReference type="NCBI Taxonomy" id="337894"/>
    <lineage>
        <taxon>Bacteria</taxon>
        <taxon>Bacillati</taxon>
        <taxon>Actinomycetota</taxon>
        <taxon>Actinomycetes</taxon>
        <taxon>Pseudonocardiales</taxon>
        <taxon>Pseudonocardiaceae</taxon>
        <taxon>Amycolatopsis</taxon>
    </lineage>
</organism>
<keyword evidence="3" id="KW-1185">Reference proteome</keyword>
<dbReference type="Proteomes" id="UP001501116">
    <property type="component" value="Unassembled WGS sequence"/>
</dbReference>
<proteinExistence type="predicted"/>
<dbReference type="EMBL" id="BAAANN010000072">
    <property type="protein sequence ID" value="GAA1993474.1"/>
    <property type="molecule type" value="Genomic_DNA"/>
</dbReference>
<sequence length="157" mass="17601">MLPPLKLAVCEVGAVTGKVIPMDNERAWYDRVMAWQHAYQEYAQAWQEMNVEPRSDATIRRFIAVSREVAHAWRQLARADRTASWWILAAGESSAAAFDDQARLWEAEESNDPVFVGMAWFGDGLDPRPAPIQRLSGPARRGPGGDHRRTGGNRGEL</sequence>
<evidence type="ECO:0000256" key="1">
    <source>
        <dbReference type="SAM" id="MobiDB-lite"/>
    </source>
</evidence>
<evidence type="ECO:0000313" key="2">
    <source>
        <dbReference type="EMBL" id="GAA1993474.1"/>
    </source>
</evidence>
<evidence type="ECO:0000313" key="3">
    <source>
        <dbReference type="Proteomes" id="UP001501116"/>
    </source>
</evidence>
<accession>A0ABP5ECQ5</accession>
<feature type="region of interest" description="Disordered" evidence="1">
    <location>
        <begin position="131"/>
        <end position="157"/>
    </location>
</feature>
<gene>
    <name evidence="2" type="ORF">GCM10009754_85950</name>
</gene>